<name>A0A4R1KCW8_9BACT</name>
<keyword evidence="3" id="KW-1185">Reference proteome</keyword>
<dbReference type="EMBL" id="SMGG01000004">
    <property type="protein sequence ID" value="TCK61029.1"/>
    <property type="molecule type" value="Genomic_DNA"/>
</dbReference>
<keyword evidence="1" id="KW-0143">Chaperone</keyword>
<dbReference type="OrthoDB" id="9790329at2"/>
<evidence type="ECO:0000313" key="2">
    <source>
        <dbReference type="EMBL" id="TCK61029.1"/>
    </source>
</evidence>
<dbReference type="SUPFAM" id="SSF89155">
    <property type="entry name" value="TorD-like"/>
    <property type="match status" value="1"/>
</dbReference>
<accession>A0A4R1KCW8</accession>
<dbReference type="Pfam" id="PF02613">
    <property type="entry name" value="Nitrate_red_del"/>
    <property type="match status" value="1"/>
</dbReference>
<organism evidence="2 3">
    <name type="scientific">Seleniivibrio woodruffii</name>
    <dbReference type="NCBI Taxonomy" id="1078050"/>
    <lineage>
        <taxon>Bacteria</taxon>
        <taxon>Pseudomonadati</taxon>
        <taxon>Deferribacterota</taxon>
        <taxon>Deferribacteres</taxon>
        <taxon>Deferribacterales</taxon>
        <taxon>Geovibrionaceae</taxon>
        <taxon>Seleniivibrio</taxon>
    </lineage>
</organism>
<dbReference type="PANTHER" id="PTHR34227">
    <property type="entry name" value="CHAPERONE PROTEIN YCDY"/>
    <property type="match status" value="1"/>
</dbReference>
<dbReference type="InterPro" id="IPR036411">
    <property type="entry name" value="TorD-like_sf"/>
</dbReference>
<evidence type="ECO:0000256" key="1">
    <source>
        <dbReference type="ARBA" id="ARBA00023186"/>
    </source>
</evidence>
<dbReference type="Gene3D" id="1.10.3480.10">
    <property type="entry name" value="TorD-like"/>
    <property type="match status" value="1"/>
</dbReference>
<comment type="caution">
    <text evidence="2">The sequence shown here is derived from an EMBL/GenBank/DDBJ whole genome shotgun (WGS) entry which is preliminary data.</text>
</comment>
<dbReference type="Proteomes" id="UP000294614">
    <property type="component" value="Unassembled WGS sequence"/>
</dbReference>
<sequence length="230" mass="26515">MFEYKSFKENIASGSFDNAKALLKEAEIDTESFNALANASMFLSLLFRYPDDEVYDTLEGNWSIFTDFFTDYTETAPSLYDQTEMQSDFIKLFKQDFKGSKVVPYISYYTEEKKTLYGESTFKIREWMAAEGFALQEDVPELEDNVYIVLEFLSAIFARLANPENIEQWYATLQNLYRLIDTYGKVITDEFAEQVAKRAEMPFYAHCGVLLKNFVSDIDGIMEEVLASAG</sequence>
<dbReference type="InterPro" id="IPR020945">
    <property type="entry name" value="DMSO/NO3_reduct_chaperone"/>
</dbReference>
<proteinExistence type="predicted"/>
<dbReference type="AlphaFoldDB" id="A0A4R1KCW8"/>
<dbReference type="InterPro" id="IPR050289">
    <property type="entry name" value="TorD/DmsD_chaperones"/>
</dbReference>
<gene>
    <name evidence="2" type="ORF">C8D98_1911</name>
</gene>
<reference evidence="2 3" key="1">
    <citation type="submission" date="2019-03" db="EMBL/GenBank/DDBJ databases">
        <title>Genomic Encyclopedia of Type Strains, Phase IV (KMG-IV): sequencing the most valuable type-strain genomes for metagenomic binning, comparative biology and taxonomic classification.</title>
        <authorList>
            <person name="Goeker M."/>
        </authorList>
    </citation>
    <scope>NUCLEOTIDE SEQUENCE [LARGE SCALE GENOMIC DNA]</scope>
    <source>
        <strain evidence="2 3">DSM 24984</strain>
    </source>
</reference>
<dbReference type="PANTHER" id="PTHR34227:SF1">
    <property type="entry name" value="DIMETHYL SULFOXIDE REDUCTASE CHAPERONE-RELATED"/>
    <property type="match status" value="1"/>
</dbReference>
<dbReference type="RefSeq" id="WP_132873881.1">
    <property type="nucleotide sequence ID" value="NZ_SMGG01000004.1"/>
</dbReference>
<protein>
    <submittedName>
        <fullName evidence="2">TorA maturation chaperone TorD</fullName>
    </submittedName>
</protein>
<evidence type="ECO:0000313" key="3">
    <source>
        <dbReference type="Proteomes" id="UP000294614"/>
    </source>
</evidence>